<feature type="compositionally biased region" description="Polar residues" evidence="1">
    <location>
        <begin position="1"/>
        <end position="16"/>
    </location>
</feature>
<accession>A5E698</accession>
<dbReference type="EMBL" id="CH981531">
    <property type="protein sequence ID" value="EDK46956.1"/>
    <property type="molecule type" value="Genomic_DNA"/>
</dbReference>
<keyword evidence="3" id="KW-1185">Reference proteome</keyword>
<feature type="compositionally biased region" description="Low complexity" evidence="1">
    <location>
        <begin position="18"/>
        <end position="46"/>
    </location>
</feature>
<dbReference type="KEGG" id="lel:PVL30_005272"/>
<gene>
    <name evidence="2" type="ORF">LELG_05137</name>
</gene>
<feature type="region of interest" description="Disordered" evidence="1">
    <location>
        <begin position="1"/>
        <end position="64"/>
    </location>
</feature>
<sequence>MSVTTSFHTSQSQFDQLSIPNTSSTTSTSSPNSSTTPSTTAINTPTTKDKRKNHDIEDIDQYSDNEHHRKLKNLDINNPEWPTFHHPDGSIIKLTPWGSIKESGNSKVFQDVSFDQLSFVSEDHIEQIYTIKPKIKFSDQQQLQREQLRESDRLLMLLLVELLSHQSSFNSGIGTGTGTGVGTGASFSLSPTAEVEDYVMDGYLQMQGQRSRSELAQQHQHQQHHQHQHQQYCQEQENYFGMGDEHMDEYV</sequence>
<evidence type="ECO:0000256" key="1">
    <source>
        <dbReference type="SAM" id="MobiDB-lite"/>
    </source>
</evidence>
<evidence type="ECO:0000313" key="2">
    <source>
        <dbReference type="EMBL" id="EDK46956.1"/>
    </source>
</evidence>
<proteinExistence type="predicted"/>
<evidence type="ECO:0000313" key="3">
    <source>
        <dbReference type="Proteomes" id="UP000001996"/>
    </source>
</evidence>
<dbReference type="OrthoDB" id="3997547at2759"/>
<reference evidence="2 3" key="1">
    <citation type="journal article" date="2009" name="Nature">
        <title>Evolution of pathogenicity and sexual reproduction in eight Candida genomes.</title>
        <authorList>
            <person name="Butler G."/>
            <person name="Rasmussen M.D."/>
            <person name="Lin M.F."/>
            <person name="Santos M.A."/>
            <person name="Sakthikumar S."/>
            <person name="Munro C.A."/>
            <person name="Rheinbay E."/>
            <person name="Grabherr M."/>
            <person name="Forche A."/>
            <person name="Reedy J.L."/>
            <person name="Agrafioti I."/>
            <person name="Arnaud M.B."/>
            <person name="Bates S."/>
            <person name="Brown A.J."/>
            <person name="Brunke S."/>
            <person name="Costanzo M.C."/>
            <person name="Fitzpatrick D.A."/>
            <person name="de Groot P.W."/>
            <person name="Harris D."/>
            <person name="Hoyer L.L."/>
            <person name="Hube B."/>
            <person name="Klis F.M."/>
            <person name="Kodira C."/>
            <person name="Lennard N."/>
            <person name="Logue M.E."/>
            <person name="Martin R."/>
            <person name="Neiman A.M."/>
            <person name="Nikolaou E."/>
            <person name="Quail M.A."/>
            <person name="Quinn J."/>
            <person name="Santos M.C."/>
            <person name="Schmitzberger F.F."/>
            <person name="Sherlock G."/>
            <person name="Shah P."/>
            <person name="Silverstein K.A."/>
            <person name="Skrzypek M.S."/>
            <person name="Soll D."/>
            <person name="Staggs R."/>
            <person name="Stansfield I."/>
            <person name="Stumpf M.P."/>
            <person name="Sudbery P.E."/>
            <person name="Srikantha T."/>
            <person name="Zeng Q."/>
            <person name="Berman J."/>
            <person name="Berriman M."/>
            <person name="Heitman J."/>
            <person name="Gow N.A."/>
            <person name="Lorenz M.C."/>
            <person name="Birren B.W."/>
            <person name="Kellis M."/>
            <person name="Cuomo C.A."/>
        </authorList>
    </citation>
    <scope>NUCLEOTIDE SEQUENCE [LARGE SCALE GENOMIC DNA]</scope>
    <source>
        <strain evidence="3">ATCC 11503 / BCRC 21390 / CBS 2605 / JCM 1781 / NBRC 1676 / NRRL YB-4239</strain>
    </source>
</reference>
<dbReference type="InParanoid" id="A5E698"/>
<dbReference type="GeneID" id="5230731"/>
<dbReference type="Proteomes" id="UP000001996">
    <property type="component" value="Unassembled WGS sequence"/>
</dbReference>
<name>A5E698_LODEL</name>
<organism evidence="2 3">
    <name type="scientific">Lodderomyces elongisporus (strain ATCC 11503 / CBS 2605 / JCM 1781 / NBRC 1676 / NRRL YB-4239)</name>
    <name type="common">Yeast</name>
    <name type="synonym">Saccharomyces elongisporus</name>
    <dbReference type="NCBI Taxonomy" id="379508"/>
    <lineage>
        <taxon>Eukaryota</taxon>
        <taxon>Fungi</taxon>
        <taxon>Dikarya</taxon>
        <taxon>Ascomycota</taxon>
        <taxon>Saccharomycotina</taxon>
        <taxon>Pichiomycetes</taxon>
        <taxon>Debaryomycetaceae</taxon>
        <taxon>Candida/Lodderomyces clade</taxon>
        <taxon>Lodderomyces</taxon>
    </lineage>
</organism>
<protein>
    <submittedName>
        <fullName evidence="2">Uncharacterized protein</fullName>
    </submittedName>
</protein>
<dbReference type="AlphaFoldDB" id="A5E698"/>
<feature type="region of interest" description="Disordered" evidence="1">
    <location>
        <begin position="209"/>
        <end position="232"/>
    </location>
</feature>
<dbReference type="VEuPathDB" id="FungiDB:LELG_05137"/>
<dbReference type="HOGENOM" id="CLU_1107303_0_0_1"/>